<feature type="compositionally biased region" description="Pro residues" evidence="2">
    <location>
        <begin position="161"/>
        <end position="175"/>
    </location>
</feature>
<comment type="similarity">
    <text evidence="1">Belongs to the DP1 family.</text>
</comment>
<feature type="region of interest" description="Disordered" evidence="2">
    <location>
        <begin position="215"/>
        <end position="288"/>
    </location>
</feature>
<evidence type="ECO:0000313" key="3">
    <source>
        <dbReference type="EMBL" id="PVV03936.1"/>
    </source>
</evidence>
<dbReference type="Pfam" id="PF03134">
    <property type="entry name" value="TB2_DP1_HVA22"/>
    <property type="match status" value="1"/>
</dbReference>
<feature type="transmembrane region" description="Helical" evidence="1">
    <location>
        <begin position="65"/>
        <end position="86"/>
    </location>
</feature>
<keyword evidence="1" id="KW-0472">Membrane</keyword>
<dbReference type="GO" id="GO:0016020">
    <property type="term" value="C:membrane"/>
    <property type="evidence" value="ECO:0007669"/>
    <property type="project" value="UniProtKB-SubCell"/>
</dbReference>
<feature type="compositionally biased region" description="Low complexity" evidence="2">
    <location>
        <begin position="176"/>
        <end position="188"/>
    </location>
</feature>
<feature type="compositionally biased region" description="Basic and acidic residues" evidence="2">
    <location>
        <begin position="279"/>
        <end position="288"/>
    </location>
</feature>
<dbReference type="EMBL" id="MBFS01000179">
    <property type="protein sequence ID" value="PVV03936.1"/>
    <property type="molecule type" value="Genomic_DNA"/>
</dbReference>
<gene>
    <name evidence="3" type="ORF">BB560_001566</name>
</gene>
<protein>
    <recommendedName>
        <fullName evidence="1">Protein YOP1</fullName>
    </recommendedName>
</protein>
<proteinExistence type="inferred from homology"/>
<sequence length="288" mass="33088">MYNSYLLFKKYDFATPVDPNSQILLSLLGSSQNTKRQLLQAEIYHFVKFWTVMAWYTAAEFVLDFFMWIIPFYGIGKLLFVLWMTLPQTMGAIYLYDNFVQPLMEQHQDTLYMYFSKVNSIIPISTDPNSAPSYLSSSVNTTTTFLNNLSSRMFTSNSVPNPQPQFPQPQFPQPQYPQSQYPQPQYPQTETPNTSNIQNVLSALGNFGASFMRKSSSTATDANVYQNNSRDSESTSNQQCNYPPNIGNIDPEYDGVLVPNENGVPRDVYSQQNPQNSDSEVRKRWSYW</sequence>
<accession>A0A2T9ZH54</accession>
<dbReference type="OrthoDB" id="5583319at2759"/>
<feature type="compositionally biased region" description="Polar residues" evidence="2">
    <location>
        <begin position="269"/>
        <end position="278"/>
    </location>
</feature>
<evidence type="ECO:0000256" key="2">
    <source>
        <dbReference type="SAM" id="MobiDB-lite"/>
    </source>
</evidence>
<comment type="subcellular location">
    <subcellularLocation>
        <location evidence="1">Membrane</location>
        <topology evidence="1">Multi-pass membrane protein</topology>
    </subcellularLocation>
</comment>
<evidence type="ECO:0000256" key="1">
    <source>
        <dbReference type="RuleBase" id="RU362006"/>
    </source>
</evidence>
<name>A0A2T9ZH54_9FUNG</name>
<comment type="caution">
    <text evidence="1">Lacks conserved residue(s) required for the propagation of feature annotation.</text>
</comment>
<dbReference type="InterPro" id="IPR004345">
    <property type="entry name" value="TB2_DP1_HVA22"/>
</dbReference>
<dbReference type="PANTHER" id="PTHR12300">
    <property type="entry name" value="HVA22-LIKE PROTEINS"/>
    <property type="match status" value="1"/>
</dbReference>
<keyword evidence="4" id="KW-1185">Reference proteome</keyword>
<feature type="compositionally biased region" description="Polar residues" evidence="2">
    <location>
        <begin position="215"/>
        <end position="242"/>
    </location>
</feature>
<keyword evidence="1" id="KW-0812">Transmembrane</keyword>
<dbReference type="AlphaFoldDB" id="A0A2T9ZH54"/>
<reference evidence="3 4" key="1">
    <citation type="journal article" date="2018" name="MBio">
        <title>Comparative Genomics Reveals the Core Gene Toolbox for the Fungus-Insect Symbiosis.</title>
        <authorList>
            <person name="Wang Y."/>
            <person name="Stata M."/>
            <person name="Wang W."/>
            <person name="Stajich J.E."/>
            <person name="White M.M."/>
            <person name="Moncalvo J.M."/>
        </authorList>
    </citation>
    <scope>NUCLEOTIDE SEQUENCE [LARGE SCALE GENOMIC DNA]</scope>
    <source>
        <strain evidence="3 4">SC-DP-2</strain>
    </source>
</reference>
<keyword evidence="1" id="KW-1133">Transmembrane helix</keyword>
<dbReference type="Proteomes" id="UP000245609">
    <property type="component" value="Unassembled WGS sequence"/>
</dbReference>
<evidence type="ECO:0000313" key="4">
    <source>
        <dbReference type="Proteomes" id="UP000245609"/>
    </source>
</evidence>
<organism evidence="3 4">
    <name type="scientific">Smittium megazygosporum</name>
    <dbReference type="NCBI Taxonomy" id="133381"/>
    <lineage>
        <taxon>Eukaryota</taxon>
        <taxon>Fungi</taxon>
        <taxon>Fungi incertae sedis</taxon>
        <taxon>Zoopagomycota</taxon>
        <taxon>Kickxellomycotina</taxon>
        <taxon>Harpellomycetes</taxon>
        <taxon>Harpellales</taxon>
        <taxon>Legeriomycetaceae</taxon>
        <taxon>Smittium</taxon>
    </lineage>
</organism>
<comment type="caution">
    <text evidence="3">The sequence shown here is derived from an EMBL/GenBank/DDBJ whole genome shotgun (WGS) entry which is preliminary data.</text>
</comment>
<feature type="region of interest" description="Disordered" evidence="2">
    <location>
        <begin position="155"/>
        <end position="194"/>
    </location>
</feature>
<dbReference type="STRING" id="133381.A0A2T9ZH54"/>